<accession>A0ABV5UN47</accession>
<proteinExistence type="predicted"/>
<evidence type="ECO:0000256" key="1">
    <source>
        <dbReference type="SAM" id="Coils"/>
    </source>
</evidence>
<gene>
    <name evidence="3" type="ORF">ACFFPI_07210</name>
</gene>
<organism evidence="3 4">
    <name type="scientific">Arthrobacter methylotrophus</name>
    <dbReference type="NCBI Taxonomy" id="121291"/>
    <lineage>
        <taxon>Bacteria</taxon>
        <taxon>Bacillati</taxon>
        <taxon>Actinomycetota</taxon>
        <taxon>Actinomycetes</taxon>
        <taxon>Micrococcales</taxon>
        <taxon>Micrococcaceae</taxon>
        <taxon>Arthrobacter</taxon>
    </lineage>
</organism>
<dbReference type="SMART" id="SM00974">
    <property type="entry name" value="T5orf172"/>
    <property type="match status" value="1"/>
</dbReference>
<keyword evidence="4" id="KW-1185">Reference proteome</keyword>
<feature type="coiled-coil region" evidence="1">
    <location>
        <begin position="209"/>
        <end position="286"/>
    </location>
</feature>
<dbReference type="InterPro" id="IPR018306">
    <property type="entry name" value="Phage_T5_Orf172_DNA-bd"/>
</dbReference>
<dbReference type="EMBL" id="JBHMBH010000019">
    <property type="protein sequence ID" value="MFB9713942.1"/>
    <property type="molecule type" value="Genomic_DNA"/>
</dbReference>
<keyword evidence="1" id="KW-0175">Coiled coil</keyword>
<comment type="caution">
    <text evidence="3">The sequence shown here is derived from an EMBL/GenBank/DDBJ whole genome shotgun (WGS) entry which is preliminary data.</text>
</comment>
<name>A0ABV5UN47_9MICC</name>
<dbReference type="InterPro" id="IPR025280">
    <property type="entry name" value="SNIPE"/>
</dbReference>
<dbReference type="Pfam" id="PF13455">
    <property type="entry name" value="MUG113"/>
    <property type="match status" value="1"/>
</dbReference>
<evidence type="ECO:0000313" key="3">
    <source>
        <dbReference type="EMBL" id="MFB9713942.1"/>
    </source>
</evidence>
<reference evidence="3 4" key="1">
    <citation type="submission" date="2024-09" db="EMBL/GenBank/DDBJ databases">
        <authorList>
            <person name="Sun Q."/>
            <person name="Mori K."/>
        </authorList>
    </citation>
    <scope>NUCLEOTIDE SEQUENCE [LARGE SCALE GENOMIC DNA]</scope>
    <source>
        <strain evidence="3 4">JCM 13519</strain>
    </source>
</reference>
<dbReference type="Proteomes" id="UP001589536">
    <property type="component" value="Unassembled WGS sequence"/>
</dbReference>
<feature type="coiled-coil region" evidence="1">
    <location>
        <begin position="41"/>
        <end position="75"/>
    </location>
</feature>
<sequence length="428" mass="49027">MSKPAGWYPVPGHEHLANLLQWWDGDRWAVGLGHVINDSEMEERKAELTRLQDEIDAAEEELKNLREAEEAASTQNLPVALGLVDYRTIADHSESVMNEIKGLRSQAKAMLRNKTAASSRGLWMTSTDGSIVEMPKKFGVSIAPLLLQIFNLQVEIEATRKTGYFLDGVRRLSKTWNKLAYIGFEFGTTLDANYYSLRAEELRLLEVHRSSVLREKEEERERRAQLREEAQAQAELEAERAKLQKELDHYYNVMVALEAQGDADGIARVEEQILVLEAELKEIDFRAANIRAGYVYVISNLGAFGPDVVKIGLTRRLEPLDRIRELSSASVPYRYDVHALFFSRDAVSIETMLHGHFDDRRVNRVNRRKEFFRVSPEEVLDVLRKHDVELVDWFDEAEALEYRLGLTIDEAATANLQAHAGRFYQRKP</sequence>
<protein>
    <submittedName>
        <fullName evidence="3">GIY-YIG nuclease family protein</fullName>
    </submittedName>
</protein>
<evidence type="ECO:0000259" key="2">
    <source>
        <dbReference type="SMART" id="SM00974"/>
    </source>
</evidence>
<dbReference type="RefSeq" id="WP_376953942.1">
    <property type="nucleotide sequence ID" value="NZ_JBHMBH010000019.1"/>
</dbReference>
<feature type="domain" description="Bacteriophage T5 Orf172 DNA-binding" evidence="2">
    <location>
        <begin position="303"/>
        <end position="386"/>
    </location>
</feature>
<dbReference type="Pfam" id="PF13250">
    <property type="entry name" value="SNIPE"/>
    <property type="match status" value="1"/>
</dbReference>
<evidence type="ECO:0000313" key="4">
    <source>
        <dbReference type="Proteomes" id="UP001589536"/>
    </source>
</evidence>